<comment type="caution">
    <text evidence="2">The sequence shown here is derived from an EMBL/GenBank/DDBJ whole genome shotgun (WGS) entry which is preliminary data.</text>
</comment>
<organism evidence="2 4">
    <name type="scientific">Pseudoalteromonas citrea</name>
    <dbReference type="NCBI Taxonomy" id="43655"/>
    <lineage>
        <taxon>Bacteria</taxon>
        <taxon>Pseudomonadati</taxon>
        <taxon>Pseudomonadota</taxon>
        <taxon>Gammaproteobacteria</taxon>
        <taxon>Alteromonadales</taxon>
        <taxon>Pseudoalteromonadaceae</taxon>
        <taxon>Pseudoalteromonas</taxon>
    </lineage>
</organism>
<dbReference type="SUPFAM" id="SSF75169">
    <property type="entry name" value="DsrEFH-like"/>
    <property type="match status" value="1"/>
</dbReference>
<name>A0A5S3XLD9_9GAMM</name>
<accession>A0A5S3XLD9</accession>
<dbReference type="EMBL" id="PNCL01000124">
    <property type="protein sequence ID" value="TMP54488.1"/>
    <property type="molecule type" value="Genomic_DNA"/>
</dbReference>
<dbReference type="AlphaFoldDB" id="A0A5S3XLD9"/>
<dbReference type="Proteomes" id="UP000307706">
    <property type="component" value="Unassembled WGS sequence"/>
</dbReference>
<dbReference type="EMBL" id="PNCK01000046">
    <property type="protein sequence ID" value="TMP41934.1"/>
    <property type="molecule type" value="Genomic_DNA"/>
</dbReference>
<evidence type="ECO:0000313" key="4">
    <source>
        <dbReference type="Proteomes" id="UP000307706"/>
    </source>
</evidence>
<evidence type="ECO:0000313" key="1">
    <source>
        <dbReference type="EMBL" id="TMP41934.1"/>
    </source>
</evidence>
<protein>
    <submittedName>
        <fullName evidence="2">tRNA 2-thiouridine-synthesizing protein</fullName>
    </submittedName>
</protein>
<proteinExistence type="predicted"/>
<gene>
    <name evidence="2" type="ORF">CWB96_19285</name>
    <name evidence="1" type="ORF">CWB97_13305</name>
</gene>
<reference evidence="2" key="3">
    <citation type="submission" date="2019-09" db="EMBL/GenBank/DDBJ databases">
        <title>Co-occurence of chitin degradation, pigmentation and bioactivity in marine Pseudoalteromonas.</title>
        <authorList>
            <person name="Sonnenschein E.C."/>
            <person name="Bech P.K."/>
        </authorList>
    </citation>
    <scope>NUCLEOTIDE SEQUENCE</scope>
    <source>
        <strain evidence="2">S2231</strain>
        <strain evidence="1 3">S2233</strain>
    </source>
</reference>
<dbReference type="InterPro" id="IPR027396">
    <property type="entry name" value="DsrEFH-like"/>
</dbReference>
<dbReference type="Proteomes" id="UP000305730">
    <property type="component" value="Unassembled WGS sequence"/>
</dbReference>
<dbReference type="OrthoDB" id="6292594at2"/>
<dbReference type="Gene3D" id="3.40.1260.10">
    <property type="entry name" value="DsrEFH-like"/>
    <property type="match status" value="1"/>
</dbReference>
<evidence type="ECO:0000313" key="2">
    <source>
        <dbReference type="EMBL" id="TMP54488.1"/>
    </source>
</evidence>
<sequence length="88" mass="9626">MNTLHIFSKPLSTFSSVTVTSLISDSDGILLMGEACFDQASYQNLASQQYVLSHCLVARGITAHPSFSSISDVEWVTLIDNAKKSITW</sequence>
<reference evidence="2 4" key="1">
    <citation type="submission" date="2017-12" db="EMBL/GenBank/DDBJ databases">
        <authorList>
            <person name="Paulsen S."/>
            <person name="Gram L.K."/>
        </authorList>
    </citation>
    <scope>NUCLEOTIDE SEQUENCE [LARGE SCALE GENOMIC DNA]</scope>
    <source>
        <strain evidence="2 4">S2231</strain>
        <strain evidence="1">S2233</strain>
    </source>
</reference>
<reference evidence="4" key="2">
    <citation type="submission" date="2019-06" db="EMBL/GenBank/DDBJ databases">
        <title>Co-occurence of chitin degradation, pigmentation and bioactivity in marine Pseudoalteromonas.</title>
        <authorList>
            <person name="Sonnenschein E.C."/>
            <person name="Bech P.K."/>
        </authorList>
    </citation>
    <scope>NUCLEOTIDE SEQUENCE [LARGE SCALE GENOMIC DNA]</scope>
    <source>
        <strain evidence="4">S2231</strain>
    </source>
</reference>
<keyword evidence="3" id="KW-1185">Reference proteome</keyword>
<evidence type="ECO:0000313" key="3">
    <source>
        <dbReference type="Proteomes" id="UP000305730"/>
    </source>
</evidence>
<dbReference type="RefSeq" id="WP_138597388.1">
    <property type="nucleotide sequence ID" value="NZ_PNCK01000046.1"/>
</dbReference>